<dbReference type="Proteomes" id="UP000034154">
    <property type="component" value="Unassembled WGS sequence"/>
</dbReference>
<dbReference type="Gene3D" id="3.40.630.30">
    <property type="match status" value="1"/>
</dbReference>
<evidence type="ECO:0000259" key="1">
    <source>
        <dbReference type="PROSITE" id="PS51186"/>
    </source>
</evidence>
<dbReference type="Pfam" id="PF00583">
    <property type="entry name" value="Acetyltransf_1"/>
    <property type="match status" value="1"/>
</dbReference>
<protein>
    <recommendedName>
        <fullName evidence="1">N-acetyltransferase domain-containing protein</fullName>
    </recommendedName>
</protein>
<organism evidence="2 3">
    <name type="scientific">Candidatus Uhrbacteria bacterium GW2011_GWF2_44_350</name>
    <dbReference type="NCBI Taxonomy" id="1619000"/>
    <lineage>
        <taxon>Bacteria</taxon>
        <taxon>Candidatus Uhriibacteriota</taxon>
    </lineage>
</organism>
<sequence>MTASKHFHNFPQQIEPAEWFSLSTAIQNESMILNTRTTPEDLATVYNAGLAVVLEQNGKIIGFVALWPVAKKYLELGSIWIRPDHRGYGLGKQLYKQTYSLPSLTDHLVFAVTQNKVSLRAGQAAGFMIHTDWSWPIPWALTCGPCDKWKSEKEKHLCPWRNHTCWLYLSPAGLN</sequence>
<dbReference type="InterPro" id="IPR016181">
    <property type="entry name" value="Acyl_CoA_acyltransferase"/>
</dbReference>
<dbReference type="InterPro" id="IPR000182">
    <property type="entry name" value="GNAT_dom"/>
</dbReference>
<gene>
    <name evidence="2" type="ORF">UW63_C0058G0010</name>
</gene>
<proteinExistence type="predicted"/>
<accession>A0A0G1JDS6</accession>
<evidence type="ECO:0000313" key="3">
    <source>
        <dbReference type="Proteomes" id="UP000034154"/>
    </source>
</evidence>
<reference evidence="2 3" key="1">
    <citation type="journal article" date="2015" name="Nature">
        <title>rRNA introns, odd ribosomes, and small enigmatic genomes across a large radiation of phyla.</title>
        <authorList>
            <person name="Brown C.T."/>
            <person name="Hug L.A."/>
            <person name="Thomas B.C."/>
            <person name="Sharon I."/>
            <person name="Castelle C.J."/>
            <person name="Singh A."/>
            <person name="Wilkins M.J."/>
            <person name="Williams K.H."/>
            <person name="Banfield J.F."/>
        </authorList>
    </citation>
    <scope>NUCLEOTIDE SEQUENCE [LARGE SCALE GENOMIC DNA]</scope>
</reference>
<evidence type="ECO:0000313" key="2">
    <source>
        <dbReference type="EMBL" id="KKT69470.1"/>
    </source>
</evidence>
<dbReference type="SUPFAM" id="SSF55729">
    <property type="entry name" value="Acyl-CoA N-acyltransferases (Nat)"/>
    <property type="match status" value="1"/>
</dbReference>
<dbReference type="GO" id="GO:0016747">
    <property type="term" value="F:acyltransferase activity, transferring groups other than amino-acyl groups"/>
    <property type="evidence" value="ECO:0007669"/>
    <property type="project" value="InterPro"/>
</dbReference>
<name>A0A0G1JDS6_9BACT</name>
<dbReference type="EMBL" id="LCJB01000058">
    <property type="protein sequence ID" value="KKT69470.1"/>
    <property type="molecule type" value="Genomic_DNA"/>
</dbReference>
<comment type="caution">
    <text evidence="2">The sequence shown here is derived from an EMBL/GenBank/DDBJ whole genome shotgun (WGS) entry which is preliminary data.</text>
</comment>
<dbReference type="CDD" id="cd04301">
    <property type="entry name" value="NAT_SF"/>
    <property type="match status" value="1"/>
</dbReference>
<feature type="domain" description="N-acetyltransferase" evidence="1">
    <location>
        <begin position="12"/>
        <end position="144"/>
    </location>
</feature>
<dbReference type="AlphaFoldDB" id="A0A0G1JDS6"/>
<dbReference type="PROSITE" id="PS51186">
    <property type="entry name" value="GNAT"/>
    <property type="match status" value="1"/>
</dbReference>